<evidence type="ECO:0000256" key="5">
    <source>
        <dbReference type="SAM" id="MobiDB-lite"/>
    </source>
</evidence>
<evidence type="ECO:0000256" key="7">
    <source>
        <dbReference type="SAM" id="SignalP"/>
    </source>
</evidence>
<feature type="chain" id="PRO_5044631992" description="EamA domain-containing protein" evidence="7">
    <location>
        <begin position="22"/>
        <end position="398"/>
    </location>
</feature>
<dbReference type="PANTHER" id="PTHR23051">
    <property type="entry name" value="SOLUTE CARRIER FAMILY 35, MEMBER F5"/>
    <property type="match status" value="1"/>
</dbReference>
<dbReference type="AlphaFoldDB" id="A0A6G1GBW4"/>
<comment type="subcellular location">
    <subcellularLocation>
        <location evidence="1">Membrane</location>
        <topology evidence="1">Multi-pass membrane protein</topology>
    </subcellularLocation>
</comment>
<accession>A0A6G1GBW4</accession>
<dbReference type="InterPro" id="IPR025016">
    <property type="entry name" value="DUF3955"/>
</dbReference>
<dbReference type="PANTHER" id="PTHR23051:SF0">
    <property type="entry name" value="SOLUTE CARRIER FAMILY 35 MEMBER F5"/>
    <property type="match status" value="1"/>
</dbReference>
<dbReference type="GeneID" id="54416239"/>
<feature type="transmembrane region" description="Helical" evidence="6">
    <location>
        <begin position="347"/>
        <end position="367"/>
    </location>
</feature>
<evidence type="ECO:0000256" key="6">
    <source>
        <dbReference type="SAM" id="Phobius"/>
    </source>
</evidence>
<keyword evidence="4 6" id="KW-0472">Membrane</keyword>
<feature type="domain" description="DUF3955" evidence="9">
    <location>
        <begin position="6"/>
        <end position="59"/>
    </location>
</feature>
<sequence length="398" mass="43958">AKWRHMLGVALLLVTVVLWTASNFLASTLFADNTYSKPFFVTYVNTSFFIIPLIPILGRRLHQDPSQWTQIRDALSDVQGVITLRRFRKKASRYEQIADEEEDDEQPGANPPRHHRTVSQSLLVEDGPTPTTSTPLDPEPKDDPDRPLTLKETVKLSIEFSLLWFTANYLAAACLEYTTVASATILNSTSSIWTLLCGSLMGVERFTLRKLLGVLASLTGIVLISSVDLSGDTDKNRGSFPHKSHRELAIGDVMALVGAVVYGVYAVVMKKRIGHEGRVNMPLFFGLVGAINVLILWPGFVLLDLSGAEKFQLPPTARVTLIIAVNSATSLVSDLCWAYAMLFTSPLLVTVGLSLTIPLSLIGQMILENQYSSWLYWVGAVVVLLSFIFISNEEAKDE</sequence>
<feature type="transmembrane region" description="Helical" evidence="6">
    <location>
        <begin position="249"/>
        <end position="268"/>
    </location>
</feature>
<dbReference type="EMBL" id="ML975151">
    <property type="protein sequence ID" value="KAF1815329.1"/>
    <property type="molecule type" value="Genomic_DNA"/>
</dbReference>
<protein>
    <recommendedName>
        <fullName evidence="13">EamA domain-containing protein</fullName>
    </recommendedName>
</protein>
<evidence type="ECO:0000259" key="9">
    <source>
        <dbReference type="Pfam" id="PF13127"/>
    </source>
</evidence>
<evidence type="ECO:0000313" key="11">
    <source>
        <dbReference type="Proteomes" id="UP000504638"/>
    </source>
</evidence>
<reference evidence="10 12" key="1">
    <citation type="submission" date="2020-01" db="EMBL/GenBank/DDBJ databases">
        <authorList>
            <consortium name="DOE Joint Genome Institute"/>
            <person name="Haridas S."/>
            <person name="Albert R."/>
            <person name="Binder M."/>
            <person name="Bloem J."/>
            <person name="Labutti K."/>
            <person name="Salamov A."/>
            <person name="Andreopoulos B."/>
            <person name="Baker S.E."/>
            <person name="Barry K."/>
            <person name="Bills G."/>
            <person name="Bluhm B.H."/>
            <person name="Cannon C."/>
            <person name="Castanera R."/>
            <person name="Culley D.E."/>
            <person name="Daum C."/>
            <person name="Ezra D."/>
            <person name="Gonzalez J.B."/>
            <person name="Henrissat B."/>
            <person name="Kuo A."/>
            <person name="Liang C."/>
            <person name="Lipzen A."/>
            <person name="Lutzoni F."/>
            <person name="Magnuson J."/>
            <person name="Mondo S."/>
            <person name="Nolan M."/>
            <person name="Ohm R."/>
            <person name="Pangilinan J."/>
            <person name="Park H.-J."/>
            <person name="Ramirez L."/>
            <person name="Alfaro M."/>
            <person name="Sun H."/>
            <person name="Tritt A."/>
            <person name="Yoshinaga Y."/>
            <person name="Zwiers L.-H."/>
            <person name="Turgeon B.G."/>
            <person name="Goodwin S.B."/>
            <person name="Spatafora J.W."/>
            <person name="Crous P.W."/>
            <person name="Grigoriev I.V."/>
        </authorList>
    </citation>
    <scope>NUCLEOTIDE SEQUENCE</scope>
    <source>
        <strain evidence="10 12">CBS 781.70</strain>
    </source>
</reference>
<dbReference type="RefSeq" id="XP_033536960.1">
    <property type="nucleotide sequence ID" value="XM_033675669.1"/>
</dbReference>
<evidence type="ECO:0008006" key="13">
    <source>
        <dbReference type="Google" id="ProtNLM"/>
    </source>
</evidence>
<evidence type="ECO:0000256" key="1">
    <source>
        <dbReference type="ARBA" id="ARBA00004141"/>
    </source>
</evidence>
<evidence type="ECO:0000313" key="10">
    <source>
        <dbReference type="EMBL" id="KAF1815329.1"/>
    </source>
</evidence>
<feature type="signal peptide" evidence="7">
    <location>
        <begin position="1"/>
        <end position="21"/>
    </location>
</feature>
<feature type="non-terminal residue" evidence="10">
    <location>
        <position position="398"/>
    </location>
</feature>
<evidence type="ECO:0000256" key="2">
    <source>
        <dbReference type="ARBA" id="ARBA00022692"/>
    </source>
</evidence>
<dbReference type="SUPFAM" id="SSF103481">
    <property type="entry name" value="Multidrug resistance efflux transporter EmrE"/>
    <property type="match status" value="1"/>
</dbReference>
<dbReference type="InterPro" id="IPR000620">
    <property type="entry name" value="EamA_dom"/>
</dbReference>
<evidence type="ECO:0000259" key="8">
    <source>
        <dbReference type="Pfam" id="PF00892"/>
    </source>
</evidence>
<proteinExistence type="predicted"/>
<dbReference type="OrthoDB" id="1436450at2759"/>
<feature type="transmembrane region" description="Helical" evidence="6">
    <location>
        <begin position="373"/>
        <end position="390"/>
    </location>
</feature>
<feature type="non-terminal residue" evidence="10">
    <location>
        <position position="1"/>
    </location>
</feature>
<feature type="transmembrane region" description="Helical" evidence="6">
    <location>
        <begin position="41"/>
        <end position="58"/>
    </location>
</feature>
<evidence type="ECO:0000256" key="4">
    <source>
        <dbReference type="ARBA" id="ARBA00023136"/>
    </source>
</evidence>
<feature type="transmembrane region" description="Helical" evidence="6">
    <location>
        <begin position="280"/>
        <end position="300"/>
    </location>
</feature>
<feature type="compositionally biased region" description="Basic and acidic residues" evidence="5">
    <location>
        <begin position="138"/>
        <end position="147"/>
    </location>
</feature>
<dbReference type="InterPro" id="IPR037185">
    <property type="entry name" value="EmrE-like"/>
</dbReference>
<keyword evidence="2 6" id="KW-0812">Transmembrane</keyword>
<keyword evidence="11" id="KW-1185">Reference proteome</keyword>
<evidence type="ECO:0000256" key="3">
    <source>
        <dbReference type="ARBA" id="ARBA00022989"/>
    </source>
</evidence>
<feature type="compositionally biased region" description="Acidic residues" evidence="5">
    <location>
        <begin position="97"/>
        <end position="106"/>
    </location>
</feature>
<dbReference type="GO" id="GO:0000329">
    <property type="term" value="C:fungal-type vacuole membrane"/>
    <property type="evidence" value="ECO:0007669"/>
    <property type="project" value="TreeGrafter"/>
</dbReference>
<evidence type="ECO:0000313" key="12">
    <source>
        <dbReference type="RefSeq" id="XP_033536960.1"/>
    </source>
</evidence>
<reference evidence="12" key="2">
    <citation type="submission" date="2020-04" db="EMBL/GenBank/DDBJ databases">
        <authorList>
            <consortium name="NCBI Genome Project"/>
        </authorList>
    </citation>
    <scope>NUCLEOTIDE SEQUENCE</scope>
    <source>
        <strain evidence="12">CBS 781.70</strain>
    </source>
</reference>
<keyword evidence="7" id="KW-0732">Signal</keyword>
<dbReference type="Pfam" id="PF00892">
    <property type="entry name" value="EamA"/>
    <property type="match status" value="1"/>
</dbReference>
<feature type="domain" description="EamA" evidence="8">
    <location>
        <begin position="162"/>
        <end position="225"/>
    </location>
</feature>
<feature type="transmembrane region" description="Helical" evidence="6">
    <location>
        <begin position="211"/>
        <end position="229"/>
    </location>
</feature>
<reference evidence="12" key="3">
    <citation type="submission" date="2025-04" db="UniProtKB">
        <authorList>
            <consortium name="RefSeq"/>
        </authorList>
    </citation>
    <scope>IDENTIFICATION</scope>
    <source>
        <strain evidence="12">CBS 781.70</strain>
    </source>
</reference>
<organism evidence="10">
    <name type="scientific">Eremomyces bilateralis CBS 781.70</name>
    <dbReference type="NCBI Taxonomy" id="1392243"/>
    <lineage>
        <taxon>Eukaryota</taxon>
        <taxon>Fungi</taxon>
        <taxon>Dikarya</taxon>
        <taxon>Ascomycota</taxon>
        <taxon>Pezizomycotina</taxon>
        <taxon>Dothideomycetes</taxon>
        <taxon>Dothideomycetes incertae sedis</taxon>
        <taxon>Eremomycetales</taxon>
        <taxon>Eremomycetaceae</taxon>
        <taxon>Eremomyces</taxon>
    </lineage>
</organism>
<name>A0A6G1GBW4_9PEZI</name>
<dbReference type="Proteomes" id="UP000504638">
    <property type="component" value="Unplaced"/>
</dbReference>
<dbReference type="Pfam" id="PF13127">
    <property type="entry name" value="DUF3955"/>
    <property type="match status" value="1"/>
</dbReference>
<gene>
    <name evidence="10 12" type="ORF">P152DRAFT_378411</name>
</gene>
<keyword evidence="3 6" id="KW-1133">Transmembrane helix</keyword>
<feature type="region of interest" description="Disordered" evidence="5">
    <location>
        <begin position="95"/>
        <end position="147"/>
    </location>
</feature>